<dbReference type="KEGG" id="obg:Verru16b_00799"/>
<organism evidence="2 3">
    <name type="scientific">Lacunisphaera limnophila</name>
    <dbReference type="NCBI Taxonomy" id="1838286"/>
    <lineage>
        <taxon>Bacteria</taxon>
        <taxon>Pseudomonadati</taxon>
        <taxon>Verrucomicrobiota</taxon>
        <taxon>Opitutia</taxon>
        <taxon>Opitutales</taxon>
        <taxon>Opitutaceae</taxon>
        <taxon>Lacunisphaera</taxon>
    </lineage>
</organism>
<evidence type="ECO:0000313" key="2">
    <source>
        <dbReference type="EMBL" id="AOS43744.1"/>
    </source>
</evidence>
<keyword evidence="2" id="KW-0456">Lyase</keyword>
<dbReference type="PANTHER" id="PTHR43130:SF14">
    <property type="entry name" value="DJ-1_PFPI DOMAIN-CONTAINING PROTEIN"/>
    <property type="match status" value="1"/>
</dbReference>
<dbReference type="SUPFAM" id="SSF52317">
    <property type="entry name" value="Class I glutamine amidotransferase-like"/>
    <property type="match status" value="1"/>
</dbReference>
<dbReference type="InterPro" id="IPR002818">
    <property type="entry name" value="DJ-1/PfpI"/>
</dbReference>
<proteinExistence type="predicted"/>
<evidence type="ECO:0000313" key="3">
    <source>
        <dbReference type="Proteomes" id="UP000095228"/>
    </source>
</evidence>
<dbReference type="InterPro" id="IPR029062">
    <property type="entry name" value="Class_I_gatase-like"/>
</dbReference>
<sequence length="199" mass="21509">MRTVAILLFDDVEVLDFAGPFEVFSVTRELAGDQLFTVHTVGLNPGTVRARNGLKVVPEHTLESVPQPDLLIVPGGYGTRALLHQPGVLDWIRRKAPKCELVASVCTGSLVLAKAGLLAGLPATTHYECFDQLRALEPTATVREDVRFTEADRVLTAAGISAGIDLSLHLVARLHGVATAQKTAAYMEYHWTNDGGARR</sequence>
<dbReference type="Gene3D" id="3.40.50.880">
    <property type="match status" value="1"/>
</dbReference>
<dbReference type="EC" id="4.2.1.103" evidence="2"/>
<gene>
    <name evidence="2" type="primary">inhA_2</name>
    <name evidence="2" type="ORF">Verru16b_00799</name>
</gene>
<keyword evidence="3" id="KW-1185">Reference proteome</keyword>
<dbReference type="Pfam" id="PF01965">
    <property type="entry name" value="DJ-1_PfpI"/>
    <property type="match status" value="1"/>
</dbReference>
<dbReference type="STRING" id="1838286.Verru16b_00799"/>
<feature type="domain" description="DJ-1/PfpI" evidence="1">
    <location>
        <begin position="3"/>
        <end position="172"/>
    </location>
</feature>
<protein>
    <submittedName>
        <fullName evidence="2">Isonitrile hydratase</fullName>
        <ecNumber evidence="2">4.2.1.103</ecNumber>
    </submittedName>
</protein>
<dbReference type="OrthoDB" id="6382410at2"/>
<dbReference type="EMBL" id="CP016094">
    <property type="protein sequence ID" value="AOS43744.1"/>
    <property type="molecule type" value="Genomic_DNA"/>
</dbReference>
<accession>A0A1D8AS73</accession>
<name>A0A1D8AS73_9BACT</name>
<dbReference type="CDD" id="cd03139">
    <property type="entry name" value="GATase1_PfpI_2"/>
    <property type="match status" value="1"/>
</dbReference>
<dbReference type="GO" id="GO:0050549">
    <property type="term" value="F:cyclohexyl-isocyanide hydratase activity"/>
    <property type="evidence" value="ECO:0007669"/>
    <property type="project" value="UniProtKB-EC"/>
</dbReference>
<dbReference type="AlphaFoldDB" id="A0A1D8AS73"/>
<dbReference type="RefSeq" id="WP_069961071.1">
    <property type="nucleotide sequence ID" value="NZ_CP016094.1"/>
</dbReference>
<dbReference type="Proteomes" id="UP000095228">
    <property type="component" value="Chromosome"/>
</dbReference>
<reference evidence="2 3" key="1">
    <citation type="submission" date="2016-06" db="EMBL/GenBank/DDBJ databases">
        <title>Three novel species with peptidoglycan cell walls form the new genus Lacunisphaera gen. nov. in the family Opitutaceae of the verrucomicrobial subdivision 4.</title>
        <authorList>
            <person name="Rast P."/>
            <person name="Gloeckner I."/>
            <person name="Jogler M."/>
            <person name="Boedeker C."/>
            <person name="Jeske O."/>
            <person name="Wiegand S."/>
            <person name="Reinhardt R."/>
            <person name="Schumann P."/>
            <person name="Rohde M."/>
            <person name="Spring S."/>
            <person name="Gloeckner F.O."/>
            <person name="Jogler C."/>
        </authorList>
    </citation>
    <scope>NUCLEOTIDE SEQUENCE [LARGE SCALE GENOMIC DNA]</scope>
    <source>
        <strain evidence="2 3">IG16b</strain>
    </source>
</reference>
<dbReference type="GO" id="GO:0006355">
    <property type="term" value="P:regulation of DNA-templated transcription"/>
    <property type="evidence" value="ECO:0007669"/>
    <property type="project" value="TreeGrafter"/>
</dbReference>
<dbReference type="InterPro" id="IPR052158">
    <property type="entry name" value="INH-QAR"/>
</dbReference>
<evidence type="ECO:0000259" key="1">
    <source>
        <dbReference type="Pfam" id="PF01965"/>
    </source>
</evidence>
<dbReference type="PANTHER" id="PTHR43130">
    <property type="entry name" value="ARAC-FAMILY TRANSCRIPTIONAL REGULATOR"/>
    <property type="match status" value="1"/>
</dbReference>